<name>C6HVI8_9BACT</name>
<proteinExistence type="predicted"/>
<dbReference type="EMBL" id="GG693863">
    <property type="protein sequence ID" value="EES53406.1"/>
    <property type="molecule type" value="Genomic_DNA"/>
</dbReference>
<reference evidence="3 4" key="1">
    <citation type="journal article" date="2009" name="Appl. Environ. Microbiol.">
        <title>Community genomic and proteomic analyses of chemoautotrophic iron-oxidizing "Leptospirillum rubarum" (Group II) and "Leptospirillum ferrodiazotrophum" (Group III) bacteria in acid mine drainage biofilms.</title>
        <authorList>
            <person name="Goltsman D.S."/>
            <person name="Denef V.J."/>
            <person name="Singer S.W."/>
            <person name="VerBerkmoes N.C."/>
            <person name="Lefsrud M."/>
            <person name="Mueller R.S."/>
            <person name="Dick G.J."/>
            <person name="Sun C.L."/>
            <person name="Wheeler K.E."/>
            <person name="Zemla A."/>
            <person name="Baker B.J."/>
            <person name="Hauser L."/>
            <person name="Land M."/>
            <person name="Shah M.B."/>
            <person name="Thelen M.P."/>
            <person name="Hettich R.L."/>
            <person name="Banfield J.F."/>
        </authorList>
    </citation>
    <scope>NUCLEOTIDE SEQUENCE [LARGE SCALE GENOMIC DNA]</scope>
</reference>
<dbReference type="InterPro" id="IPR010982">
    <property type="entry name" value="Lambda_DNA-bd_dom_sf"/>
</dbReference>
<dbReference type="AlphaFoldDB" id="C6HVI8"/>
<dbReference type="CDD" id="cd00093">
    <property type="entry name" value="HTH_XRE"/>
    <property type="match status" value="1"/>
</dbReference>
<feature type="region of interest" description="Disordered" evidence="1">
    <location>
        <begin position="58"/>
        <end position="77"/>
    </location>
</feature>
<dbReference type="Pfam" id="PF01381">
    <property type="entry name" value="HTH_3"/>
    <property type="match status" value="1"/>
</dbReference>
<accession>C6HVI8</accession>
<gene>
    <name evidence="3" type="ORF">UBAL3_79160033a</name>
</gene>
<dbReference type="Proteomes" id="UP000009374">
    <property type="component" value="Unassembled WGS sequence"/>
</dbReference>
<evidence type="ECO:0000313" key="3">
    <source>
        <dbReference type="EMBL" id="EES53406.1"/>
    </source>
</evidence>
<dbReference type="GO" id="GO:0003677">
    <property type="term" value="F:DNA binding"/>
    <property type="evidence" value="ECO:0007669"/>
    <property type="project" value="InterPro"/>
</dbReference>
<evidence type="ECO:0000313" key="4">
    <source>
        <dbReference type="Proteomes" id="UP000009374"/>
    </source>
</evidence>
<dbReference type="InterPro" id="IPR001387">
    <property type="entry name" value="Cro/C1-type_HTH"/>
</dbReference>
<dbReference type="SUPFAM" id="SSF47413">
    <property type="entry name" value="lambda repressor-like DNA-binding domains"/>
    <property type="match status" value="1"/>
</dbReference>
<sequence length="77" mass="8841">MDKDTVKKVRIALVQREWTQSDLARQVGISAAYLSLVMKGHRCVPDLEVRILEMLDLSRRTEGPPETHKKHESQVES</sequence>
<evidence type="ECO:0000256" key="1">
    <source>
        <dbReference type="SAM" id="MobiDB-lite"/>
    </source>
</evidence>
<organism evidence="3 4">
    <name type="scientific">Leptospirillum ferrodiazotrophum</name>
    <dbReference type="NCBI Taxonomy" id="412449"/>
    <lineage>
        <taxon>Bacteria</taxon>
        <taxon>Pseudomonadati</taxon>
        <taxon>Nitrospirota</taxon>
        <taxon>Nitrospiria</taxon>
        <taxon>Nitrospirales</taxon>
        <taxon>Nitrospiraceae</taxon>
        <taxon>Leptospirillum</taxon>
    </lineage>
</organism>
<evidence type="ECO:0000259" key="2">
    <source>
        <dbReference type="Pfam" id="PF01381"/>
    </source>
</evidence>
<protein>
    <recommendedName>
        <fullName evidence="2">HTH cro/C1-type domain-containing protein</fullName>
    </recommendedName>
</protein>
<dbReference type="Gene3D" id="1.10.260.40">
    <property type="entry name" value="lambda repressor-like DNA-binding domains"/>
    <property type="match status" value="1"/>
</dbReference>
<keyword evidence="4" id="KW-1185">Reference proteome</keyword>
<feature type="domain" description="HTH cro/C1-type" evidence="2">
    <location>
        <begin position="10"/>
        <end position="45"/>
    </location>
</feature>